<dbReference type="PANTHER" id="PTHR30372">
    <property type="entry name" value="LIPID-A-DISACCHARIDE SYNTHASE"/>
    <property type="match status" value="1"/>
</dbReference>
<reference evidence="1 2" key="1">
    <citation type="journal article" date="2010" name="Stand. Genomic Sci.">
        <title>Complete genome sequence of Meiothermus silvanus type strain (VI-R2).</title>
        <authorList>
            <person name="Sikorski J."/>
            <person name="Tindall B.J."/>
            <person name="Lowry S."/>
            <person name="Lucas S."/>
            <person name="Nolan M."/>
            <person name="Copeland A."/>
            <person name="Glavina Del Rio T."/>
            <person name="Tice H."/>
            <person name="Cheng J.F."/>
            <person name="Han C."/>
            <person name="Pitluck S."/>
            <person name="Liolios K."/>
            <person name="Ivanova N."/>
            <person name="Mavromatis K."/>
            <person name="Mikhailova N."/>
            <person name="Pati A."/>
            <person name="Goodwin L."/>
            <person name="Chen A."/>
            <person name="Palaniappan K."/>
            <person name="Land M."/>
            <person name="Hauser L."/>
            <person name="Chang Y.J."/>
            <person name="Jeffries C.D."/>
            <person name="Rohde M."/>
            <person name="Goker M."/>
            <person name="Woyke T."/>
            <person name="Bristow J."/>
            <person name="Eisen J.A."/>
            <person name="Markowitz V."/>
            <person name="Hugenholtz P."/>
            <person name="Kyrpides N.C."/>
            <person name="Klenk H.P."/>
            <person name="Lapidus A."/>
        </authorList>
    </citation>
    <scope>NUCLEOTIDE SEQUENCE [LARGE SCALE GENOMIC DNA]</scope>
    <source>
        <strain evidence="2">ATCC 700542 / DSM 9946 / VI-R2</strain>
    </source>
</reference>
<dbReference type="GO" id="GO:0016020">
    <property type="term" value="C:membrane"/>
    <property type="evidence" value="ECO:0007669"/>
    <property type="project" value="GOC"/>
</dbReference>
<name>D7BBY3_ALLS1</name>
<dbReference type="KEGG" id="msv:Mesil_0867"/>
<dbReference type="GO" id="GO:0008915">
    <property type="term" value="F:lipid-A-disaccharide synthase activity"/>
    <property type="evidence" value="ECO:0007669"/>
    <property type="project" value="InterPro"/>
</dbReference>
<keyword evidence="2" id="KW-1185">Reference proteome</keyword>
<accession>D7BBY3</accession>
<evidence type="ECO:0000313" key="1">
    <source>
        <dbReference type="EMBL" id="ADH62779.1"/>
    </source>
</evidence>
<dbReference type="Proteomes" id="UP000001916">
    <property type="component" value="Chromosome"/>
</dbReference>
<dbReference type="EMBL" id="CP002042">
    <property type="protein sequence ID" value="ADH62779.1"/>
    <property type="molecule type" value="Genomic_DNA"/>
</dbReference>
<keyword evidence="1" id="KW-0808">Transferase</keyword>
<dbReference type="PANTHER" id="PTHR30372:SF6">
    <property type="entry name" value="LIPID-A-DISACCHARIDE SYNTHASE"/>
    <property type="match status" value="1"/>
</dbReference>
<dbReference type="OrthoDB" id="24914at2"/>
<dbReference type="RefSeq" id="WP_013157365.1">
    <property type="nucleotide sequence ID" value="NC_014212.1"/>
</dbReference>
<protein>
    <submittedName>
        <fullName evidence="1">Glycosyl transferase family 19</fullName>
    </submittedName>
</protein>
<organism evidence="1 2">
    <name type="scientific">Allomeiothermus silvanus (strain ATCC 700542 / DSM 9946 / NBRC 106475 / NCIMB 13440 / VI-R2)</name>
    <name type="common">Thermus silvanus</name>
    <dbReference type="NCBI Taxonomy" id="526227"/>
    <lineage>
        <taxon>Bacteria</taxon>
        <taxon>Thermotogati</taxon>
        <taxon>Deinococcota</taxon>
        <taxon>Deinococci</taxon>
        <taxon>Thermales</taxon>
        <taxon>Thermaceae</taxon>
        <taxon>Allomeiothermus</taxon>
    </lineage>
</organism>
<dbReference type="STRING" id="526227.Mesil_0867"/>
<sequence>MDEILLLTNGPGELSTWVPPVVRRLRERLPQTRLELFLIADQFASGQERHKARELPLDAIGERRELLRRLLSRSHKRKGLVLMLGGAPRDAVLLARATGYPAFSYSFNGGNWHPQLCRFFVDSQRTQAEALRRGADPRRLQVVGNLVLDAIAEAHLAPYIGADVLLFPGSRPFAARYLLGFMLRSAELMAQQKPGLRFAWVRSRLLPDAVVEEALAAGGSRAFGGVSARLREGWLVSEHGLEVRVVDEASRYSAMRQAKLALTIPGTNTLEMAFSGLPAVVLLPLHKPELIPLEGLLHWVGMLPGGHWLKRQAILTAEPRIAHLALPNQWLGERVYPELRGVFGPESVAQVGLDLLSPQQQEHVRSRLQTLEAWPGAEALVEAILNHPH</sequence>
<dbReference type="HOGENOM" id="CLU_023761_0_0_0"/>
<proteinExistence type="predicted"/>
<gene>
    <name evidence="1" type="ordered locus">Mesil_0867</name>
</gene>
<evidence type="ECO:0000313" key="2">
    <source>
        <dbReference type="Proteomes" id="UP000001916"/>
    </source>
</evidence>
<dbReference type="GO" id="GO:0009245">
    <property type="term" value="P:lipid A biosynthetic process"/>
    <property type="evidence" value="ECO:0007669"/>
    <property type="project" value="InterPro"/>
</dbReference>
<dbReference type="InterPro" id="IPR003835">
    <property type="entry name" value="Glyco_trans_19"/>
</dbReference>
<dbReference type="eggNOG" id="COG0763">
    <property type="taxonomic scope" value="Bacteria"/>
</dbReference>
<dbReference type="SUPFAM" id="SSF53756">
    <property type="entry name" value="UDP-Glycosyltransferase/glycogen phosphorylase"/>
    <property type="match status" value="1"/>
</dbReference>
<dbReference type="AlphaFoldDB" id="D7BBY3"/>
<dbReference type="GO" id="GO:0005543">
    <property type="term" value="F:phospholipid binding"/>
    <property type="evidence" value="ECO:0007669"/>
    <property type="project" value="TreeGrafter"/>
</dbReference>